<feature type="transmembrane region" description="Helical" evidence="1">
    <location>
        <begin position="58"/>
        <end position="75"/>
    </location>
</feature>
<dbReference type="STRING" id="1616788.AR543_05640"/>
<evidence type="ECO:0000259" key="2">
    <source>
        <dbReference type="Pfam" id="PF13240"/>
    </source>
</evidence>
<dbReference type="PANTHER" id="PTHR40038:SF1">
    <property type="entry name" value="MEMBRANE-ASSOCIATED PROTEIN TCAA"/>
    <property type="match status" value="1"/>
</dbReference>
<keyword evidence="1" id="KW-0812">Transmembrane</keyword>
<protein>
    <recommendedName>
        <fullName evidence="2">Zinc-ribbon domain-containing protein</fullName>
    </recommendedName>
</protein>
<feature type="domain" description="Zinc-ribbon" evidence="2">
    <location>
        <begin position="2"/>
        <end position="24"/>
    </location>
</feature>
<dbReference type="AlphaFoldDB" id="A0A172ZD09"/>
<dbReference type="RefSeq" id="WP_060532559.1">
    <property type="nucleotide sequence ID" value="NZ_CP013023.1"/>
</dbReference>
<evidence type="ECO:0000256" key="1">
    <source>
        <dbReference type="SAM" id="Phobius"/>
    </source>
</evidence>
<keyword evidence="1" id="KW-0472">Membrane</keyword>
<dbReference type="EMBL" id="CP013023">
    <property type="protein sequence ID" value="ANF95541.1"/>
    <property type="molecule type" value="Genomic_DNA"/>
</dbReference>
<reference evidence="4" key="1">
    <citation type="submission" date="2015-10" db="EMBL/GenBank/DDBJ databases">
        <title>Genome of Paenibacillus bovis sp. nov.</title>
        <authorList>
            <person name="Wu Z."/>
            <person name="Gao C."/>
            <person name="Liu Z."/>
            <person name="Zheng H."/>
        </authorList>
    </citation>
    <scope>NUCLEOTIDE SEQUENCE [LARGE SCALE GENOMIC DNA]</scope>
    <source>
        <strain evidence="4">BD3526</strain>
    </source>
</reference>
<proteinExistence type="predicted"/>
<dbReference type="Pfam" id="PF13240">
    <property type="entry name" value="Zn_Ribbon_1"/>
    <property type="match status" value="1"/>
</dbReference>
<name>A0A172ZD09_9BACL</name>
<dbReference type="Proteomes" id="UP000078148">
    <property type="component" value="Chromosome"/>
</dbReference>
<dbReference type="InterPro" id="IPR026870">
    <property type="entry name" value="Zinc_ribbon_dom"/>
</dbReference>
<dbReference type="OrthoDB" id="1895190at2"/>
<dbReference type="KEGG" id="pbv:AR543_05640"/>
<evidence type="ECO:0000313" key="4">
    <source>
        <dbReference type="Proteomes" id="UP000078148"/>
    </source>
</evidence>
<gene>
    <name evidence="3" type="ORF">AR543_05640</name>
</gene>
<accession>A0A172ZD09</accession>
<sequence>MYCGHCGTPTQPDWVFCRECGQRLEPESTAEMMNTAAHPEPQPVREPIQLSPRTKRRLIIGGGALALLLIAFLILRATNGPSTPEELADQLNAAVKAGDTNELVKHLDDPDSPLREEQRLALFTEALQNEDTKSAYAEQIENALDSAEASQEAGSAMVESLRSQVRDRINQSYWMTIVPVDSWRGTRWVVHVEPVDVKAALSYMNENLTTSMTIGSLKTDKEQDTIKDLWPAVYTYKGTISSAYADVPITDKVEAFSINRPAEAAFDYTQMASLDLRLPEMDSTVTLNDKPVTGDPSQYIQIQPAPEKSVIAVQIKAQGKDITGEVTLNQEEGKNYDLNTVVQKPIADLALDSVYNASVSLAEAMNTSNAKVLKSVNPNSDYYSRAEYEMKGFFSTPLKYKLQKVVIDLDSVEVHKDSIQLDATQVYQTTDPNGKIGKKNLDWTYQITQQPQKDTWWVDSAYPDWTNAIGSKHTIEKSASAMAAKTADTN</sequence>
<dbReference type="PANTHER" id="PTHR40038">
    <property type="entry name" value="MEMBRANE-ASSOCIATED PROTEIN TCAA"/>
    <property type="match status" value="1"/>
</dbReference>
<keyword evidence="4" id="KW-1185">Reference proteome</keyword>
<keyword evidence="1" id="KW-1133">Transmembrane helix</keyword>
<reference evidence="3 4" key="2">
    <citation type="journal article" date="2016" name="Int. J. Syst. Evol. Microbiol.">
        <title>Paenibacillus bovis sp. nov., isolated from raw yak (Bos grunniens) milk.</title>
        <authorList>
            <person name="Gao C."/>
            <person name="Han J."/>
            <person name="Liu Z."/>
            <person name="Xu X."/>
            <person name="Hang F."/>
            <person name="Wu Z."/>
        </authorList>
    </citation>
    <scope>NUCLEOTIDE SEQUENCE [LARGE SCALE GENOMIC DNA]</scope>
    <source>
        <strain evidence="3 4">BD3526</strain>
    </source>
</reference>
<evidence type="ECO:0000313" key="3">
    <source>
        <dbReference type="EMBL" id="ANF95541.1"/>
    </source>
</evidence>
<organism evidence="3 4">
    <name type="scientific">Paenibacillus bovis</name>
    <dbReference type="NCBI Taxonomy" id="1616788"/>
    <lineage>
        <taxon>Bacteria</taxon>
        <taxon>Bacillati</taxon>
        <taxon>Bacillota</taxon>
        <taxon>Bacilli</taxon>
        <taxon>Bacillales</taxon>
        <taxon>Paenibacillaceae</taxon>
        <taxon>Paenibacillus</taxon>
    </lineage>
</organism>